<evidence type="ECO:0000313" key="2">
    <source>
        <dbReference type="Proteomes" id="UP000038010"/>
    </source>
</evidence>
<gene>
    <name evidence="1" type="ORF">AB675_10778</name>
</gene>
<dbReference type="GeneID" id="28731450"/>
<dbReference type="RefSeq" id="XP_018000938.1">
    <property type="nucleotide sequence ID" value="XM_018139570.1"/>
</dbReference>
<dbReference type="AlphaFoldDB" id="A0A0N1HBV1"/>
<dbReference type="Gene3D" id="3.30.70.100">
    <property type="match status" value="1"/>
</dbReference>
<dbReference type="EMBL" id="LFJN01000011">
    <property type="protein sequence ID" value="KPI40975.1"/>
    <property type="molecule type" value="Genomic_DNA"/>
</dbReference>
<dbReference type="OrthoDB" id="4126315at2759"/>
<evidence type="ECO:0000313" key="1">
    <source>
        <dbReference type="EMBL" id="KPI40975.1"/>
    </source>
</evidence>
<sequence length="126" mass="14743">MSSANVEEHRKLIPFSHFISSTGNHGSLMVSDVFIDPSKLNKLIELLTPCYHKMHAYPECKFIEMAQNPQDPAHIRYVHAWTKGTDWFRENIETQPWFAEYVKELAAISDKSKKRSVEHFNWIPLK</sequence>
<evidence type="ECO:0008006" key="3">
    <source>
        <dbReference type="Google" id="ProtNLM"/>
    </source>
</evidence>
<keyword evidence="2" id="KW-1185">Reference proteome</keyword>
<name>A0A0N1HBV1_9EURO</name>
<comment type="caution">
    <text evidence="1">The sequence shown here is derived from an EMBL/GenBank/DDBJ whole genome shotgun (WGS) entry which is preliminary data.</text>
</comment>
<dbReference type="Proteomes" id="UP000038010">
    <property type="component" value="Unassembled WGS sequence"/>
</dbReference>
<reference evidence="1 2" key="1">
    <citation type="submission" date="2015-06" db="EMBL/GenBank/DDBJ databases">
        <title>Draft genome of the ant-associated black yeast Phialophora attae CBS 131958.</title>
        <authorList>
            <person name="Moreno L.F."/>
            <person name="Stielow B.J."/>
            <person name="de Hoog S."/>
            <person name="Vicente V.A."/>
            <person name="Weiss V.A."/>
            <person name="de Vries M."/>
            <person name="Cruz L.M."/>
            <person name="Souza E.M."/>
        </authorList>
    </citation>
    <scope>NUCLEOTIDE SEQUENCE [LARGE SCALE GENOMIC DNA]</scope>
    <source>
        <strain evidence="1 2">CBS 131958</strain>
    </source>
</reference>
<dbReference type="InterPro" id="IPR011008">
    <property type="entry name" value="Dimeric_a/b-barrel"/>
</dbReference>
<dbReference type="SUPFAM" id="SSF54909">
    <property type="entry name" value="Dimeric alpha+beta barrel"/>
    <property type="match status" value="1"/>
</dbReference>
<accession>A0A0N1HBV1</accession>
<proteinExistence type="predicted"/>
<organism evidence="1 2">
    <name type="scientific">Cyphellophora attinorum</name>
    <dbReference type="NCBI Taxonomy" id="1664694"/>
    <lineage>
        <taxon>Eukaryota</taxon>
        <taxon>Fungi</taxon>
        <taxon>Dikarya</taxon>
        <taxon>Ascomycota</taxon>
        <taxon>Pezizomycotina</taxon>
        <taxon>Eurotiomycetes</taxon>
        <taxon>Chaetothyriomycetidae</taxon>
        <taxon>Chaetothyriales</taxon>
        <taxon>Cyphellophoraceae</taxon>
        <taxon>Cyphellophora</taxon>
    </lineage>
</organism>
<dbReference type="VEuPathDB" id="FungiDB:AB675_10778"/>
<protein>
    <recommendedName>
        <fullName evidence="3">ABM domain-containing protein</fullName>
    </recommendedName>
</protein>